<reference evidence="8" key="2">
    <citation type="journal article" date="2018" name="ISME J.">
        <title>A dynamic microbial community with high functional redundancy inhabits the cold, oxic subseafloor aquifer.</title>
        <authorList>
            <person name="Tully B.J."/>
            <person name="Wheat C.G."/>
            <person name="Glazer B.T."/>
            <person name="Huber J.A."/>
        </authorList>
    </citation>
    <scope>NUCLEOTIDE SEQUENCE</scope>
    <source>
        <strain evidence="8">NORP83</strain>
    </source>
</reference>
<feature type="domain" description="Glucose-methanol-choline oxidoreductase N-terminal" evidence="6">
    <location>
        <begin position="6"/>
        <end position="295"/>
    </location>
</feature>
<dbReference type="Gene3D" id="3.50.50.60">
    <property type="entry name" value="FAD/NAD(P)-binding domain"/>
    <property type="match status" value="1"/>
</dbReference>
<dbReference type="GO" id="GO:0016614">
    <property type="term" value="F:oxidoreductase activity, acting on CH-OH group of donors"/>
    <property type="evidence" value="ECO:0007669"/>
    <property type="project" value="InterPro"/>
</dbReference>
<reference key="1">
    <citation type="submission" date="2017-08" db="EMBL/GenBank/DDBJ databases">
        <title>A dynamic microbial community with high functional redundancy inhabits the cold, oxic subseafloor aquifer.</title>
        <authorList>
            <person name="Tully B.J."/>
            <person name="Wheat C.G."/>
            <person name="Glazer B.T."/>
            <person name="Huber J.A."/>
        </authorList>
    </citation>
    <scope>NUCLEOTIDE SEQUENCE [LARGE SCALE GENOMIC DNA]</scope>
</reference>
<evidence type="ECO:0000256" key="2">
    <source>
        <dbReference type="ARBA" id="ARBA00010790"/>
    </source>
</evidence>
<dbReference type="EMBL" id="NVUS01000029">
    <property type="protein sequence ID" value="PCI97488.1"/>
    <property type="molecule type" value="Genomic_DNA"/>
</dbReference>
<dbReference type="InterPro" id="IPR000172">
    <property type="entry name" value="GMC_OxRdtase_N"/>
</dbReference>
<keyword evidence="3" id="KW-0285">Flavoprotein</keyword>
<comment type="cofactor">
    <cofactor evidence="1 5">
        <name>FAD</name>
        <dbReference type="ChEBI" id="CHEBI:57692"/>
    </cofactor>
</comment>
<dbReference type="PANTHER" id="PTHR11552">
    <property type="entry name" value="GLUCOSE-METHANOL-CHOLINE GMC OXIDOREDUCTASE"/>
    <property type="match status" value="1"/>
</dbReference>
<feature type="binding site" evidence="5">
    <location>
        <position position="84"/>
    </location>
    <ligand>
        <name>FAD</name>
        <dbReference type="ChEBI" id="CHEBI:57692"/>
    </ligand>
</feature>
<evidence type="ECO:0000259" key="6">
    <source>
        <dbReference type="Pfam" id="PF00732"/>
    </source>
</evidence>
<feature type="binding site" evidence="5">
    <location>
        <position position="219"/>
    </location>
    <ligand>
        <name>FAD</name>
        <dbReference type="ChEBI" id="CHEBI:57692"/>
    </ligand>
</feature>
<evidence type="ECO:0000259" key="7">
    <source>
        <dbReference type="Pfam" id="PF05199"/>
    </source>
</evidence>
<keyword evidence="4 5" id="KW-0274">FAD</keyword>
<dbReference type="InterPro" id="IPR007867">
    <property type="entry name" value="GMC_OxRtase_C"/>
</dbReference>
<dbReference type="AlphaFoldDB" id="A0A2A4YRK6"/>
<sequence length="533" mass="58936">MRENWDYIIIGAGSAGCVLANRLSANPKYKVLLIEAGKKDKHPLIRVPVGYLYFMSNKVIDWGYNTAPDDGLNGRSLPYPRGKVLGGCSAINGMIYSRGQRQDFDGWRDLGNQGWGWDNLLPLFKKSENHHRLKDQNHSQLGELPVVEQRLSWDILNHVEQAANEIGIETTNDFNDGDNEGCGYFDVNQINGSRYSAARAFLNPVKHRDNLTIVTQATVHKINLTDKVATSVSYEMNGVMKTAHTNGEIIVSAGSIGSVQILQLSGIGDTEFLHAVGVEPVHQLRGVGQNLQDHLQIRTIFKLDGAQTLNDMSKSLWGKMKIGMEYMFKRSGPISMAPSQFGIFTRSSDAHDRANIEYHVQPLSLEKFGEPLHKFSAVTISVCNLRPKSRGYVKITSNNVNDAPIIKANYLSHEADQQVAIDSIKHARKLMQTKEMSEFNPLEYKPGAEIVSDAELLKLVGDISTTIFHPVGTCKMGKASDDMAVVDDQLRVHGLQNLRIADGSIMPNITSGNTNAPIIMIAEKAAQMILAKN</sequence>
<dbReference type="GO" id="GO:0050660">
    <property type="term" value="F:flavin adenine dinucleotide binding"/>
    <property type="evidence" value="ECO:0007669"/>
    <property type="project" value="InterPro"/>
</dbReference>
<dbReference type="PIRSF" id="PIRSF000137">
    <property type="entry name" value="Alcohol_oxidase"/>
    <property type="match status" value="1"/>
</dbReference>
<dbReference type="InterPro" id="IPR036188">
    <property type="entry name" value="FAD/NAD-bd_sf"/>
</dbReference>
<feature type="domain" description="Glucose-methanol-choline oxidoreductase C-terminal" evidence="7">
    <location>
        <begin position="387"/>
        <end position="522"/>
    </location>
</feature>
<comment type="caution">
    <text evidence="8">The sequence shown here is derived from an EMBL/GenBank/DDBJ whole genome shotgun (WGS) entry which is preliminary data.</text>
</comment>
<evidence type="ECO:0000256" key="3">
    <source>
        <dbReference type="ARBA" id="ARBA00022630"/>
    </source>
</evidence>
<evidence type="ECO:0000256" key="5">
    <source>
        <dbReference type="PIRSR" id="PIRSR000137-2"/>
    </source>
</evidence>
<evidence type="ECO:0000313" key="8">
    <source>
        <dbReference type="EMBL" id="PCI97488.1"/>
    </source>
</evidence>
<evidence type="ECO:0000256" key="4">
    <source>
        <dbReference type="ARBA" id="ARBA00022827"/>
    </source>
</evidence>
<dbReference type="InterPro" id="IPR012132">
    <property type="entry name" value="GMC_OxRdtase"/>
</dbReference>
<dbReference type="Pfam" id="PF00732">
    <property type="entry name" value="GMC_oxred_N"/>
    <property type="match status" value="1"/>
</dbReference>
<name>A0A2A4YRK6_9PROT</name>
<proteinExistence type="inferred from homology"/>
<dbReference type="Gene3D" id="3.30.560.10">
    <property type="entry name" value="Glucose Oxidase, domain 3"/>
    <property type="match status" value="1"/>
</dbReference>
<feature type="binding site" evidence="5">
    <location>
        <position position="503"/>
    </location>
    <ligand>
        <name>FAD</name>
        <dbReference type="ChEBI" id="CHEBI:57692"/>
    </ligand>
</feature>
<protein>
    <submittedName>
        <fullName evidence="8">Choline dehydrogenase</fullName>
    </submittedName>
</protein>
<dbReference type="SUPFAM" id="SSF54373">
    <property type="entry name" value="FAD-linked reductases, C-terminal domain"/>
    <property type="match status" value="1"/>
</dbReference>
<dbReference type="Pfam" id="PF05199">
    <property type="entry name" value="GMC_oxred_C"/>
    <property type="match status" value="1"/>
</dbReference>
<evidence type="ECO:0000256" key="1">
    <source>
        <dbReference type="ARBA" id="ARBA00001974"/>
    </source>
</evidence>
<dbReference type="PROSITE" id="PS51257">
    <property type="entry name" value="PROKAR_LIPOPROTEIN"/>
    <property type="match status" value="1"/>
</dbReference>
<dbReference type="SUPFAM" id="SSF51905">
    <property type="entry name" value="FAD/NAD(P)-binding domain"/>
    <property type="match status" value="1"/>
</dbReference>
<comment type="similarity">
    <text evidence="2">Belongs to the GMC oxidoreductase family.</text>
</comment>
<dbReference type="PANTHER" id="PTHR11552:SF147">
    <property type="entry name" value="CHOLINE DEHYDROGENASE, MITOCHONDRIAL"/>
    <property type="match status" value="1"/>
</dbReference>
<organism evidence="8">
    <name type="scientific">OCS116 cluster bacterium</name>
    <dbReference type="NCBI Taxonomy" id="2030921"/>
    <lineage>
        <taxon>Bacteria</taxon>
        <taxon>Pseudomonadati</taxon>
        <taxon>Pseudomonadota</taxon>
        <taxon>Alphaproteobacteria</taxon>
        <taxon>OCS116 cluster</taxon>
    </lineage>
</organism>
<gene>
    <name evidence="8" type="ORF">COB13_15590</name>
</gene>
<accession>A0A2A4YRK6</accession>